<dbReference type="Pfam" id="PF00076">
    <property type="entry name" value="RRM_1"/>
    <property type="match status" value="1"/>
</dbReference>
<evidence type="ECO:0000259" key="3">
    <source>
        <dbReference type="PROSITE" id="PS50102"/>
    </source>
</evidence>
<feature type="compositionally biased region" description="Low complexity" evidence="2">
    <location>
        <begin position="263"/>
        <end position="277"/>
    </location>
</feature>
<dbReference type="AlphaFoldDB" id="A0A1J4KYS4"/>
<feature type="compositionally biased region" description="Pro residues" evidence="2">
    <location>
        <begin position="482"/>
        <end position="494"/>
    </location>
</feature>
<keyword evidence="5" id="KW-1185">Reference proteome</keyword>
<feature type="compositionally biased region" description="Basic and acidic residues" evidence="2">
    <location>
        <begin position="363"/>
        <end position="386"/>
    </location>
</feature>
<dbReference type="VEuPathDB" id="TrichDB:TRFO_02635"/>
<feature type="compositionally biased region" description="Polar residues" evidence="2">
    <location>
        <begin position="314"/>
        <end position="326"/>
    </location>
</feature>
<protein>
    <recommendedName>
        <fullName evidence="3">RRM domain-containing protein</fullName>
    </recommendedName>
</protein>
<feature type="region of interest" description="Disordered" evidence="2">
    <location>
        <begin position="407"/>
        <end position="430"/>
    </location>
</feature>
<dbReference type="EMBL" id="MLAK01000111">
    <property type="protein sequence ID" value="OHT16399.1"/>
    <property type="molecule type" value="Genomic_DNA"/>
</dbReference>
<gene>
    <name evidence="4" type="ORF">TRFO_02635</name>
</gene>
<feature type="compositionally biased region" description="Low complexity" evidence="2">
    <location>
        <begin position="211"/>
        <end position="226"/>
    </location>
</feature>
<accession>A0A1J4KYS4</accession>
<dbReference type="OrthoDB" id="1049195at2759"/>
<sequence length="544" mass="64814">METIKFNSISLFKMSQKITKEKSGSLIITNLNYRTTFDDLFAHFSQAGILKKLDLIYNQNNQSSGKAIVKYLNIDNAIEYLNSHDKVIDGNTFNFIKSNKNDLDEILDTENLHIGANTKIIDLPNRNFIGLTKYERAKKIFRYTLLKLDPEFKNVLKRRKQKAKAILKLSSENTNNTSHISTNDDVNNNNLTSQTNQQNEQLYSHNIYQNQYQNPQNPQQPNYQQQTYSHHDLTRSQSAPIDHSQRNIAYMYNYNIPQPPPIQQQQSQPQPPQQQHLIPPPPPPIQPQQQLIPPPPPILPPPPIQQQQRHPHQYNTDYNMNNAFSNENRDLSRNSTSTTIPSNNNPVNPSNPPVMPQRQSSEPMHRRTYRDGNSNREGYYNRDKYYNRDGYYDKDVYYNRDGYYDRDRERDKDRDRDRERERYGRSDSRSNWAREWERMTPLDRERYYAHYQRQQPPILPAPLPFQQHQQCMNNFPHVSHIDPPPLSSLPPPSADYPDQIRHSKSFQERDQWRRDRDRDRNRDRDRDKDSDRSRRDHDYYRRYK</sequence>
<comment type="caution">
    <text evidence="4">The sequence shown here is derived from an EMBL/GenBank/DDBJ whole genome shotgun (WGS) entry which is preliminary data.</text>
</comment>
<dbReference type="RefSeq" id="XP_068369535.1">
    <property type="nucleotide sequence ID" value="XM_068490809.1"/>
</dbReference>
<feature type="region of interest" description="Disordered" evidence="2">
    <location>
        <begin position="211"/>
        <end position="236"/>
    </location>
</feature>
<dbReference type="Proteomes" id="UP000179807">
    <property type="component" value="Unassembled WGS sequence"/>
</dbReference>
<dbReference type="CDD" id="cd00590">
    <property type="entry name" value="RRM_SF"/>
    <property type="match status" value="1"/>
</dbReference>
<dbReference type="SMART" id="SM00360">
    <property type="entry name" value="RRM"/>
    <property type="match status" value="1"/>
</dbReference>
<dbReference type="Gene3D" id="3.30.70.330">
    <property type="match status" value="1"/>
</dbReference>
<evidence type="ECO:0000256" key="2">
    <source>
        <dbReference type="SAM" id="MobiDB-lite"/>
    </source>
</evidence>
<name>A0A1J4KYS4_9EUKA</name>
<feature type="compositionally biased region" description="Pro residues" evidence="2">
    <location>
        <begin position="278"/>
        <end position="304"/>
    </location>
</feature>
<dbReference type="InterPro" id="IPR000504">
    <property type="entry name" value="RRM_dom"/>
</dbReference>
<feature type="compositionally biased region" description="Basic and acidic residues" evidence="2">
    <location>
        <begin position="498"/>
        <end position="544"/>
    </location>
</feature>
<evidence type="ECO:0000313" key="5">
    <source>
        <dbReference type="Proteomes" id="UP000179807"/>
    </source>
</evidence>
<dbReference type="InterPro" id="IPR012677">
    <property type="entry name" value="Nucleotide-bd_a/b_plait_sf"/>
</dbReference>
<dbReference type="SUPFAM" id="SSF54928">
    <property type="entry name" value="RNA-binding domain, RBD"/>
    <property type="match status" value="1"/>
</dbReference>
<feature type="region of interest" description="Disordered" evidence="2">
    <location>
        <begin position="254"/>
        <end position="386"/>
    </location>
</feature>
<dbReference type="GO" id="GO:0003723">
    <property type="term" value="F:RNA binding"/>
    <property type="evidence" value="ECO:0007669"/>
    <property type="project" value="UniProtKB-UniRule"/>
</dbReference>
<feature type="domain" description="RRM" evidence="3">
    <location>
        <begin position="24"/>
        <end position="119"/>
    </location>
</feature>
<proteinExistence type="predicted"/>
<dbReference type="GeneID" id="94825513"/>
<organism evidence="4 5">
    <name type="scientific">Tritrichomonas foetus</name>
    <dbReference type="NCBI Taxonomy" id="1144522"/>
    <lineage>
        <taxon>Eukaryota</taxon>
        <taxon>Metamonada</taxon>
        <taxon>Parabasalia</taxon>
        <taxon>Tritrichomonadida</taxon>
        <taxon>Tritrichomonadidae</taxon>
        <taxon>Tritrichomonas</taxon>
    </lineage>
</organism>
<evidence type="ECO:0000256" key="1">
    <source>
        <dbReference type="PROSITE-ProRule" id="PRU00176"/>
    </source>
</evidence>
<dbReference type="PROSITE" id="PS50102">
    <property type="entry name" value="RRM"/>
    <property type="match status" value="1"/>
</dbReference>
<evidence type="ECO:0000313" key="4">
    <source>
        <dbReference type="EMBL" id="OHT16399.1"/>
    </source>
</evidence>
<keyword evidence="1" id="KW-0694">RNA-binding</keyword>
<reference evidence="4" key="1">
    <citation type="submission" date="2016-10" db="EMBL/GenBank/DDBJ databases">
        <authorList>
            <person name="Benchimol M."/>
            <person name="Almeida L.G."/>
            <person name="Vasconcelos A.T."/>
            <person name="Perreira-Neves A."/>
            <person name="Rosa I.A."/>
            <person name="Tasca T."/>
            <person name="Bogo M.R."/>
            <person name="de Souza W."/>
        </authorList>
    </citation>
    <scope>NUCLEOTIDE SEQUENCE [LARGE SCALE GENOMIC DNA]</scope>
    <source>
        <strain evidence="4">K</strain>
    </source>
</reference>
<feature type="region of interest" description="Disordered" evidence="2">
    <location>
        <begin position="475"/>
        <end position="544"/>
    </location>
</feature>
<dbReference type="InterPro" id="IPR035979">
    <property type="entry name" value="RBD_domain_sf"/>
</dbReference>
<feature type="compositionally biased region" description="Low complexity" evidence="2">
    <location>
        <begin position="333"/>
        <end position="348"/>
    </location>
</feature>